<organism evidence="7 8">
    <name type="scientific">Ceutorhynchus assimilis</name>
    <name type="common">cabbage seed weevil</name>
    <dbReference type="NCBI Taxonomy" id="467358"/>
    <lineage>
        <taxon>Eukaryota</taxon>
        <taxon>Metazoa</taxon>
        <taxon>Ecdysozoa</taxon>
        <taxon>Arthropoda</taxon>
        <taxon>Hexapoda</taxon>
        <taxon>Insecta</taxon>
        <taxon>Pterygota</taxon>
        <taxon>Neoptera</taxon>
        <taxon>Endopterygota</taxon>
        <taxon>Coleoptera</taxon>
        <taxon>Polyphaga</taxon>
        <taxon>Cucujiformia</taxon>
        <taxon>Curculionidae</taxon>
        <taxon>Ceutorhynchinae</taxon>
        <taxon>Ceutorhynchus</taxon>
    </lineage>
</organism>
<evidence type="ECO:0000313" key="8">
    <source>
        <dbReference type="Proteomes" id="UP001152799"/>
    </source>
</evidence>
<name>A0A9N9MC66_9CUCU</name>
<dbReference type="Pfam" id="PF23557">
    <property type="entry name" value="TPR_leprecan"/>
    <property type="match status" value="1"/>
</dbReference>
<dbReference type="AlphaFoldDB" id="A0A9N9MC66"/>
<dbReference type="PANTHER" id="PTHR13986">
    <property type="entry name" value="PROTEIN LYSINE HYDROXYLATION COMPLEX COMPONENT"/>
    <property type="match status" value="1"/>
</dbReference>
<feature type="signal peptide" evidence="5">
    <location>
        <begin position="1"/>
        <end position="23"/>
    </location>
</feature>
<dbReference type="EMBL" id="OU892277">
    <property type="protein sequence ID" value="CAG9759258.1"/>
    <property type="molecule type" value="Genomic_DNA"/>
</dbReference>
<feature type="compositionally biased region" description="Polar residues" evidence="4">
    <location>
        <begin position="380"/>
        <end position="396"/>
    </location>
</feature>
<dbReference type="PANTHER" id="PTHR13986:SF8">
    <property type="entry name" value="PROLYL 3-HYDROXYLASE 1-LIKE PROTEIN"/>
    <property type="match status" value="1"/>
</dbReference>
<evidence type="ECO:0000256" key="1">
    <source>
        <dbReference type="ARBA" id="ARBA00006487"/>
    </source>
</evidence>
<gene>
    <name evidence="7" type="ORF">CEUTPL_LOCUS11</name>
</gene>
<proteinExistence type="inferred from homology"/>
<feature type="chain" id="PRO_5040501530" description="Leprecan-like alpha-helical domain-containing protein" evidence="5">
    <location>
        <begin position="24"/>
        <end position="396"/>
    </location>
</feature>
<sequence length="396" mass="46257">MPTVTWAAFYVTITIALLTHVRSDKLEKVDTVASLYEEGTLAYLEERYPACVEKLEHALKKYNSHRKNTENCRLTCKYDVEGLEPLFPVDIEDLRFHEKNIKNTLCLINCKISTNGNNDNIDWDTQKIFEQKKPYEYLHLCYFKVNDKQRAASAAFTFLVSNPDNKIMSDVLQQYAALPEVEMKDVVNFEAKDYVYLYVYGVDAYQKKEWVTAINNMEESLVSYLHAEDECRAQCEGPFDPGWYPDFVPAMANHFTYVLRCKQRCKRRLGSLNGEMYDDLLASHYHYLQYAYFKKGNLNAACQAVASYLLFLPEDETMLANMRYYQALPKVQDDFFTPRDEAIRYAQRETYEKRILQYIKNEFHFNEQANKMKETKVDTASDNDSTANDIDTDVSV</sequence>
<accession>A0A9N9MC66</accession>
<dbReference type="InterPro" id="IPR011990">
    <property type="entry name" value="TPR-like_helical_dom_sf"/>
</dbReference>
<feature type="region of interest" description="Disordered" evidence="4">
    <location>
        <begin position="374"/>
        <end position="396"/>
    </location>
</feature>
<dbReference type="GO" id="GO:0030199">
    <property type="term" value="P:collagen fibril organization"/>
    <property type="evidence" value="ECO:0007669"/>
    <property type="project" value="TreeGrafter"/>
</dbReference>
<evidence type="ECO:0000256" key="5">
    <source>
        <dbReference type="SAM" id="SignalP"/>
    </source>
</evidence>
<dbReference type="Proteomes" id="UP001152799">
    <property type="component" value="Chromosome 1"/>
</dbReference>
<dbReference type="GO" id="GO:0005783">
    <property type="term" value="C:endoplasmic reticulum"/>
    <property type="evidence" value="ECO:0007669"/>
    <property type="project" value="TreeGrafter"/>
</dbReference>
<protein>
    <recommendedName>
        <fullName evidence="6">Leprecan-like alpha-helical domain-containing protein</fullName>
    </recommendedName>
</protein>
<evidence type="ECO:0000256" key="2">
    <source>
        <dbReference type="ARBA" id="ARBA00022729"/>
    </source>
</evidence>
<dbReference type="OrthoDB" id="8517835at2759"/>
<evidence type="ECO:0000259" key="6">
    <source>
        <dbReference type="Pfam" id="PF23557"/>
    </source>
</evidence>
<dbReference type="InterPro" id="IPR052284">
    <property type="entry name" value="Collagen_mod_leprecan"/>
</dbReference>
<keyword evidence="2 5" id="KW-0732">Signal</keyword>
<evidence type="ECO:0000313" key="7">
    <source>
        <dbReference type="EMBL" id="CAG9759258.1"/>
    </source>
</evidence>
<evidence type="ECO:0000256" key="4">
    <source>
        <dbReference type="SAM" id="MobiDB-lite"/>
    </source>
</evidence>
<dbReference type="InterPro" id="IPR056585">
    <property type="entry name" value="Leprecan_dom"/>
</dbReference>
<reference evidence="7" key="1">
    <citation type="submission" date="2022-01" db="EMBL/GenBank/DDBJ databases">
        <authorList>
            <person name="King R."/>
        </authorList>
    </citation>
    <scope>NUCLEOTIDE SEQUENCE</scope>
</reference>
<evidence type="ECO:0000256" key="3">
    <source>
        <dbReference type="ARBA" id="ARBA00023180"/>
    </source>
</evidence>
<dbReference type="GO" id="GO:0005518">
    <property type="term" value="F:collagen binding"/>
    <property type="evidence" value="ECO:0007669"/>
    <property type="project" value="TreeGrafter"/>
</dbReference>
<keyword evidence="3" id="KW-0325">Glycoprotein</keyword>
<feature type="domain" description="Leprecan-like alpha-helical" evidence="6">
    <location>
        <begin position="33"/>
        <end position="327"/>
    </location>
</feature>
<dbReference type="Gene3D" id="1.25.40.10">
    <property type="entry name" value="Tetratricopeptide repeat domain"/>
    <property type="match status" value="2"/>
</dbReference>
<keyword evidence="8" id="KW-1185">Reference proteome</keyword>
<comment type="similarity">
    <text evidence="1">Belongs to the leprecan family.</text>
</comment>